<evidence type="ECO:0000313" key="1">
    <source>
        <dbReference type="EMBL" id="AJQ93217.1"/>
    </source>
</evidence>
<keyword evidence="2" id="KW-1185">Reference proteome</keyword>
<dbReference type="HOGENOM" id="CLU_2422825_0_0_6"/>
<gene>
    <name evidence="1" type="ORF">YC6258_01168</name>
</gene>
<dbReference type="EMBL" id="CP007142">
    <property type="protein sequence ID" value="AJQ93217.1"/>
    <property type="molecule type" value="Genomic_DNA"/>
</dbReference>
<dbReference type="KEGG" id="gsn:YC6258_01168"/>
<evidence type="ECO:0000313" key="2">
    <source>
        <dbReference type="Proteomes" id="UP000032266"/>
    </source>
</evidence>
<proteinExistence type="predicted"/>
<dbReference type="AlphaFoldDB" id="A0A0C5VFA1"/>
<reference evidence="1 2" key="1">
    <citation type="submission" date="2014-01" db="EMBL/GenBank/DDBJ databases">
        <title>Full genme sequencing of cellulolytic bacterium Gynuella sunshinyii YC6258T gen. nov., sp. nov.</title>
        <authorList>
            <person name="Khan H."/>
            <person name="Chung E.J."/>
            <person name="Chung Y.R."/>
        </authorList>
    </citation>
    <scope>NUCLEOTIDE SEQUENCE [LARGE SCALE GENOMIC DNA]</scope>
    <source>
        <strain evidence="1 2">YC6258</strain>
    </source>
</reference>
<name>A0A0C5VFA1_9GAMM</name>
<dbReference type="Proteomes" id="UP000032266">
    <property type="component" value="Chromosome"/>
</dbReference>
<sequence length="91" mass="10751">MWMILYHFEVFMLKKTSKEMQMFSANRAKKYDGFQYVSQRLFEYQVGVPSIIPFKNLVKFNPITWVSPRYRPSIILSKHPETATVSGFHGV</sequence>
<protein>
    <submittedName>
        <fullName evidence="1">Uncharacterized protein</fullName>
    </submittedName>
</protein>
<organism evidence="1 2">
    <name type="scientific">Gynuella sunshinyii YC6258</name>
    <dbReference type="NCBI Taxonomy" id="1445510"/>
    <lineage>
        <taxon>Bacteria</taxon>
        <taxon>Pseudomonadati</taxon>
        <taxon>Pseudomonadota</taxon>
        <taxon>Gammaproteobacteria</taxon>
        <taxon>Oceanospirillales</taxon>
        <taxon>Saccharospirillaceae</taxon>
        <taxon>Gynuella</taxon>
    </lineage>
</organism>
<accession>A0A0C5VFA1</accession>